<evidence type="ECO:0000313" key="1">
    <source>
        <dbReference type="EMBL" id="CAF1464926.1"/>
    </source>
</evidence>
<proteinExistence type="predicted"/>
<dbReference type="Proteomes" id="UP000663868">
    <property type="component" value="Unassembled WGS sequence"/>
</dbReference>
<dbReference type="AlphaFoldDB" id="A0A815QPM5"/>
<dbReference type="EMBL" id="CAJNOE010002044">
    <property type="protein sequence ID" value="CAF1464926.1"/>
    <property type="molecule type" value="Genomic_DNA"/>
</dbReference>
<sequence length="84" mass="9560">MSRYVRPPTARNLNPQLILNSPLSAYLVQAEPSRLDAEYIVVPNYKYIDSNDGLQQVPDINDPPDVFCENIIKIFTIKIDQTVP</sequence>
<protein>
    <submittedName>
        <fullName evidence="1">Uncharacterized protein</fullName>
    </submittedName>
</protein>
<reference evidence="1" key="1">
    <citation type="submission" date="2021-02" db="EMBL/GenBank/DDBJ databases">
        <authorList>
            <person name="Nowell W R."/>
        </authorList>
    </citation>
    <scope>NUCLEOTIDE SEQUENCE</scope>
</reference>
<organism evidence="1 3">
    <name type="scientific">Adineta steineri</name>
    <dbReference type="NCBI Taxonomy" id="433720"/>
    <lineage>
        <taxon>Eukaryota</taxon>
        <taxon>Metazoa</taxon>
        <taxon>Spiralia</taxon>
        <taxon>Gnathifera</taxon>
        <taxon>Rotifera</taxon>
        <taxon>Eurotatoria</taxon>
        <taxon>Bdelloidea</taxon>
        <taxon>Adinetida</taxon>
        <taxon>Adinetidae</taxon>
        <taxon>Adineta</taxon>
    </lineage>
</organism>
<dbReference type="Proteomes" id="UP000663860">
    <property type="component" value="Unassembled WGS sequence"/>
</dbReference>
<name>A0A815QPM5_9BILA</name>
<evidence type="ECO:0000313" key="2">
    <source>
        <dbReference type="EMBL" id="CAF4225169.1"/>
    </source>
</evidence>
<accession>A0A815QPM5</accession>
<evidence type="ECO:0000313" key="3">
    <source>
        <dbReference type="Proteomes" id="UP000663860"/>
    </source>
</evidence>
<gene>
    <name evidence="1" type="ORF">IZO911_LOCUS43134</name>
    <name evidence="2" type="ORF">KXQ929_LOCUS41421</name>
</gene>
<comment type="caution">
    <text evidence="1">The sequence shown here is derived from an EMBL/GenBank/DDBJ whole genome shotgun (WGS) entry which is preliminary data.</text>
</comment>
<dbReference type="EMBL" id="CAJOBB010009289">
    <property type="protein sequence ID" value="CAF4225169.1"/>
    <property type="molecule type" value="Genomic_DNA"/>
</dbReference>